<name>A0ABQ9UAS7_SAGOE</name>
<dbReference type="PANTHER" id="PTHR15487:SF4">
    <property type="entry name" value="ADP-RIBOSYLATION FACTOR-LIKE PROTEIN 2-BINDING PROTEIN"/>
    <property type="match status" value="1"/>
</dbReference>
<comment type="similarity">
    <text evidence="1">Belongs to the ARL2BP family.</text>
</comment>
<dbReference type="Proteomes" id="UP001266305">
    <property type="component" value="Unassembled WGS sequence"/>
</dbReference>
<evidence type="ECO:0000313" key="2">
    <source>
        <dbReference type="EMBL" id="KAK2094183.1"/>
    </source>
</evidence>
<keyword evidence="1" id="KW-0966">Cell projection</keyword>
<evidence type="ECO:0000256" key="1">
    <source>
        <dbReference type="RuleBase" id="RU367099"/>
    </source>
</evidence>
<comment type="caution">
    <text evidence="2">The sequence shown here is derived from an EMBL/GenBank/DDBJ whole genome shotgun (WGS) entry which is preliminary data.</text>
</comment>
<accession>A0ABQ9UAS7</accession>
<gene>
    <name evidence="2" type="ORF">P7K49_027921</name>
</gene>
<keyword evidence="1" id="KW-0496">Mitochondrion</keyword>
<keyword evidence="1" id="KW-0963">Cytoplasm</keyword>
<reference evidence="2 3" key="1">
    <citation type="submission" date="2023-05" db="EMBL/GenBank/DDBJ databases">
        <title>B98-5 Cell Line De Novo Hybrid Assembly: An Optical Mapping Approach.</title>
        <authorList>
            <person name="Kananen K."/>
            <person name="Auerbach J.A."/>
            <person name="Kautto E."/>
            <person name="Blachly J.S."/>
        </authorList>
    </citation>
    <scope>NUCLEOTIDE SEQUENCE [LARGE SCALE GENOMIC DNA]</scope>
    <source>
        <strain evidence="2">B95-8</strain>
        <tissue evidence="2">Cell line</tissue>
    </source>
</reference>
<sequence>MLVGKVAATDALEEKSFLLPLSSASDAEFEAVVRYLEDTIMDEEFHHGQVYQEFEDTEVSLTRQLSQQHGSIMKMKAGDLLDVPLTFVDFLAFEYMFLD</sequence>
<dbReference type="EMBL" id="JASSZA010000014">
    <property type="protein sequence ID" value="KAK2094183.1"/>
    <property type="molecule type" value="Genomic_DNA"/>
</dbReference>
<keyword evidence="1" id="KW-0969">Cilium</keyword>
<keyword evidence="1" id="KW-0206">Cytoskeleton</keyword>
<evidence type="ECO:0000313" key="3">
    <source>
        <dbReference type="Proteomes" id="UP001266305"/>
    </source>
</evidence>
<dbReference type="InterPro" id="IPR038849">
    <property type="entry name" value="ARL2BP"/>
</dbReference>
<keyword evidence="3" id="KW-1185">Reference proteome</keyword>
<organism evidence="2 3">
    <name type="scientific">Saguinus oedipus</name>
    <name type="common">Cotton-top tamarin</name>
    <name type="synonym">Oedipomidas oedipus</name>
    <dbReference type="NCBI Taxonomy" id="9490"/>
    <lineage>
        <taxon>Eukaryota</taxon>
        <taxon>Metazoa</taxon>
        <taxon>Chordata</taxon>
        <taxon>Craniata</taxon>
        <taxon>Vertebrata</taxon>
        <taxon>Euteleostomi</taxon>
        <taxon>Mammalia</taxon>
        <taxon>Eutheria</taxon>
        <taxon>Euarchontoglires</taxon>
        <taxon>Primates</taxon>
        <taxon>Haplorrhini</taxon>
        <taxon>Platyrrhini</taxon>
        <taxon>Cebidae</taxon>
        <taxon>Callitrichinae</taxon>
        <taxon>Saguinus</taxon>
    </lineage>
</organism>
<comment type="subcellular location">
    <subcellularLocation>
        <location evidence="1">Cytoplasm</location>
    </subcellularLocation>
    <subcellularLocation>
        <location evidence="1">Cytoplasm</location>
        <location evidence="1">Cytoskeleton</location>
        <location evidence="1">Cilium basal body</location>
    </subcellularLocation>
    <subcellularLocation>
        <location evidence="1">Cytoplasm</location>
        <location evidence="1">Cytoskeleton</location>
        <location evidence="1">Microtubule organizing center</location>
        <location evidence="1">Centrosome</location>
    </subcellularLocation>
    <subcellularLocation>
        <location evidence="1">Nucleus</location>
    </subcellularLocation>
    <subcellularLocation>
        <location evidence="1">Mitochondrion intermembrane space</location>
    </subcellularLocation>
</comment>
<comment type="function">
    <text evidence="1">Together with ARL2, plays a role in the nuclear translocation, retention and transcriptional activity of STAT3. May play a role as an effector of ARL2.</text>
</comment>
<protein>
    <recommendedName>
        <fullName evidence="1">ADP-ribosylation factor-like protein 2-binding protein</fullName>
        <shortName evidence="1">ARF-like 2-binding protein</shortName>
    </recommendedName>
</protein>
<dbReference type="PANTHER" id="PTHR15487">
    <property type="entry name" value="ADP-RIBOSYLATION FACTOR-LIKE PROTEIN 2-BINDING PROTEIN"/>
    <property type="match status" value="1"/>
</dbReference>
<proteinExistence type="inferred from homology"/>
<keyword evidence="1" id="KW-0539">Nucleus</keyword>